<dbReference type="AlphaFoldDB" id="A0A0A9FLD9"/>
<proteinExistence type="predicted"/>
<protein>
    <submittedName>
        <fullName evidence="1">Uncharacterized protein</fullName>
    </submittedName>
</protein>
<organism evidence="1">
    <name type="scientific">Arundo donax</name>
    <name type="common">Giant reed</name>
    <name type="synonym">Donax arundinaceus</name>
    <dbReference type="NCBI Taxonomy" id="35708"/>
    <lineage>
        <taxon>Eukaryota</taxon>
        <taxon>Viridiplantae</taxon>
        <taxon>Streptophyta</taxon>
        <taxon>Embryophyta</taxon>
        <taxon>Tracheophyta</taxon>
        <taxon>Spermatophyta</taxon>
        <taxon>Magnoliopsida</taxon>
        <taxon>Liliopsida</taxon>
        <taxon>Poales</taxon>
        <taxon>Poaceae</taxon>
        <taxon>PACMAD clade</taxon>
        <taxon>Arundinoideae</taxon>
        <taxon>Arundineae</taxon>
        <taxon>Arundo</taxon>
    </lineage>
</organism>
<reference evidence="1" key="1">
    <citation type="submission" date="2014-09" db="EMBL/GenBank/DDBJ databases">
        <authorList>
            <person name="Magalhaes I.L.F."/>
            <person name="Oliveira U."/>
            <person name="Santos F.R."/>
            <person name="Vidigal T.H.D.A."/>
            <person name="Brescovit A.D."/>
            <person name="Santos A.J."/>
        </authorList>
    </citation>
    <scope>NUCLEOTIDE SEQUENCE</scope>
    <source>
        <tissue evidence="1">Shoot tissue taken approximately 20 cm above the soil surface</tissue>
    </source>
</reference>
<reference evidence="1" key="2">
    <citation type="journal article" date="2015" name="Data Brief">
        <title>Shoot transcriptome of the giant reed, Arundo donax.</title>
        <authorList>
            <person name="Barrero R.A."/>
            <person name="Guerrero F.D."/>
            <person name="Moolhuijzen P."/>
            <person name="Goolsby J.A."/>
            <person name="Tidwell J."/>
            <person name="Bellgard S.E."/>
            <person name="Bellgard M.I."/>
        </authorList>
    </citation>
    <scope>NUCLEOTIDE SEQUENCE</scope>
    <source>
        <tissue evidence="1">Shoot tissue taken approximately 20 cm above the soil surface</tissue>
    </source>
</reference>
<dbReference type="EMBL" id="GBRH01185837">
    <property type="protein sequence ID" value="JAE12059.1"/>
    <property type="molecule type" value="Transcribed_RNA"/>
</dbReference>
<name>A0A0A9FLD9_ARUDO</name>
<evidence type="ECO:0000313" key="1">
    <source>
        <dbReference type="EMBL" id="JAE12059.1"/>
    </source>
</evidence>
<accession>A0A0A9FLD9</accession>
<sequence length="56" mass="6769">MRNTERMLILLRYHTNFLGNPHVSSMVLFLFLNYHRRYTIENHRFVGFLGSKNLVT</sequence>